<dbReference type="AlphaFoldDB" id="A0A1R3IW06"/>
<reference evidence="1 2" key="1">
    <citation type="submission" date="2013-09" db="EMBL/GenBank/DDBJ databases">
        <title>Corchorus capsularis genome sequencing.</title>
        <authorList>
            <person name="Alam M."/>
            <person name="Haque M.S."/>
            <person name="Islam M.S."/>
            <person name="Emdad E.M."/>
            <person name="Islam M.M."/>
            <person name="Ahmed B."/>
            <person name="Halim A."/>
            <person name="Hossen Q.M.M."/>
            <person name="Hossain M.Z."/>
            <person name="Ahmed R."/>
            <person name="Khan M.M."/>
            <person name="Islam R."/>
            <person name="Rashid M.M."/>
            <person name="Khan S.A."/>
            <person name="Rahman M.S."/>
            <person name="Alam M."/>
        </authorList>
    </citation>
    <scope>NUCLEOTIDE SEQUENCE [LARGE SCALE GENOMIC DNA]</scope>
    <source>
        <strain evidence="2">cv. CVL-1</strain>
        <tissue evidence="1">Whole seedling</tissue>
    </source>
</reference>
<proteinExistence type="predicted"/>
<accession>A0A1R3IW06</accession>
<dbReference type="Proteomes" id="UP000188268">
    <property type="component" value="Unassembled WGS sequence"/>
</dbReference>
<keyword evidence="2" id="KW-1185">Reference proteome</keyword>
<sequence>MAFDSRKDTFNAELSNARAATIDDATAASKTENSAFDSEDTAVATWFDPTEYSELCVSTVENPSKMEDESESTETGDFIQDAIPTIETKLLTLHAAMLVPIELSNAFLLEGPKLSTGLVVEPYFMLNTFTQKSTSMVGFKGLPLVMMELPLDVFIGFWPALCVKTNGQ</sequence>
<protein>
    <submittedName>
        <fullName evidence="1">Uncharacterized protein</fullName>
    </submittedName>
</protein>
<evidence type="ECO:0000313" key="1">
    <source>
        <dbReference type="EMBL" id="OMO86769.1"/>
    </source>
</evidence>
<organism evidence="1 2">
    <name type="scientific">Corchorus capsularis</name>
    <name type="common">Jute</name>
    <dbReference type="NCBI Taxonomy" id="210143"/>
    <lineage>
        <taxon>Eukaryota</taxon>
        <taxon>Viridiplantae</taxon>
        <taxon>Streptophyta</taxon>
        <taxon>Embryophyta</taxon>
        <taxon>Tracheophyta</taxon>
        <taxon>Spermatophyta</taxon>
        <taxon>Magnoliopsida</taxon>
        <taxon>eudicotyledons</taxon>
        <taxon>Gunneridae</taxon>
        <taxon>Pentapetalae</taxon>
        <taxon>rosids</taxon>
        <taxon>malvids</taxon>
        <taxon>Malvales</taxon>
        <taxon>Malvaceae</taxon>
        <taxon>Grewioideae</taxon>
        <taxon>Apeibeae</taxon>
        <taxon>Corchorus</taxon>
    </lineage>
</organism>
<name>A0A1R3IW06_COCAP</name>
<dbReference type="EMBL" id="AWWV01009395">
    <property type="protein sequence ID" value="OMO86769.1"/>
    <property type="molecule type" value="Genomic_DNA"/>
</dbReference>
<evidence type="ECO:0000313" key="2">
    <source>
        <dbReference type="Proteomes" id="UP000188268"/>
    </source>
</evidence>
<dbReference type="Gramene" id="OMO86769">
    <property type="protein sequence ID" value="OMO86769"/>
    <property type="gene ID" value="CCACVL1_09471"/>
</dbReference>
<comment type="caution">
    <text evidence="1">The sequence shown here is derived from an EMBL/GenBank/DDBJ whole genome shotgun (WGS) entry which is preliminary data.</text>
</comment>
<gene>
    <name evidence="1" type="ORF">CCACVL1_09471</name>
</gene>